<feature type="signal peptide" evidence="6">
    <location>
        <begin position="1"/>
        <end position="20"/>
    </location>
</feature>
<dbReference type="Gene3D" id="3.40.50.200">
    <property type="entry name" value="Peptidase S8/S53 domain"/>
    <property type="match status" value="2"/>
</dbReference>
<dbReference type="AlphaFoldDB" id="A0A1D2MHJ6"/>
<dbReference type="InterPro" id="IPR015500">
    <property type="entry name" value="Peptidase_S8_subtilisin-rel"/>
</dbReference>
<proteinExistence type="inferred from homology"/>
<dbReference type="SUPFAM" id="SSF52743">
    <property type="entry name" value="Subtilisin-like"/>
    <property type="match status" value="1"/>
</dbReference>
<organism evidence="8 9">
    <name type="scientific">Orchesella cincta</name>
    <name type="common">Springtail</name>
    <name type="synonym">Podura cincta</name>
    <dbReference type="NCBI Taxonomy" id="48709"/>
    <lineage>
        <taxon>Eukaryota</taxon>
        <taxon>Metazoa</taxon>
        <taxon>Ecdysozoa</taxon>
        <taxon>Arthropoda</taxon>
        <taxon>Hexapoda</taxon>
        <taxon>Collembola</taxon>
        <taxon>Entomobryomorpha</taxon>
        <taxon>Entomobryoidea</taxon>
        <taxon>Orchesellidae</taxon>
        <taxon>Orchesellinae</taxon>
        <taxon>Orchesella</taxon>
    </lineage>
</organism>
<dbReference type="OrthoDB" id="206201at2759"/>
<dbReference type="Proteomes" id="UP000094527">
    <property type="component" value="Unassembled WGS sequence"/>
</dbReference>
<dbReference type="InterPro" id="IPR050131">
    <property type="entry name" value="Peptidase_S8_subtilisin-like"/>
</dbReference>
<evidence type="ECO:0000256" key="5">
    <source>
        <dbReference type="PROSITE-ProRule" id="PRU01240"/>
    </source>
</evidence>
<dbReference type="PANTHER" id="PTHR43806">
    <property type="entry name" value="PEPTIDASE S8"/>
    <property type="match status" value="1"/>
</dbReference>
<accession>A0A1D2MHJ6</accession>
<dbReference type="InterPro" id="IPR036852">
    <property type="entry name" value="Peptidase_S8/S53_dom_sf"/>
</dbReference>
<dbReference type="GO" id="GO:0004252">
    <property type="term" value="F:serine-type endopeptidase activity"/>
    <property type="evidence" value="ECO:0007669"/>
    <property type="project" value="InterPro"/>
</dbReference>
<evidence type="ECO:0000256" key="3">
    <source>
        <dbReference type="ARBA" id="ARBA00022801"/>
    </source>
</evidence>
<evidence type="ECO:0000256" key="6">
    <source>
        <dbReference type="SAM" id="SignalP"/>
    </source>
</evidence>
<dbReference type="EMBL" id="LJIJ01001235">
    <property type="protein sequence ID" value="ODM92423.1"/>
    <property type="molecule type" value="Genomic_DNA"/>
</dbReference>
<evidence type="ECO:0000259" key="7">
    <source>
        <dbReference type="Pfam" id="PF00082"/>
    </source>
</evidence>
<dbReference type="GO" id="GO:0006508">
    <property type="term" value="P:proteolysis"/>
    <property type="evidence" value="ECO:0007669"/>
    <property type="project" value="UniProtKB-KW"/>
</dbReference>
<gene>
    <name evidence="8" type="ORF">Ocin01_14266</name>
</gene>
<dbReference type="OMA" id="LYITFDH"/>
<sequence>MAKFLSLLVCSVFLAATTKSFVSSTAVIDPSLKQKFIFGQTQNVMVSFTQGIQPVLDQINRMNFSSSAEKRTALTNAQQTFANGIQGTLKNFLNTQGVPFESFWINNRMVIPNVNSGLVNAMSMIPMVARIEKEPVVDINPLEVGNVSEEGFGSRLTRQNSLAWGIQKIRADKVWTSYKGKGIVVANIDTGVRYTHQTLKSRWRSSYGWYDPYLNTTTPNDQNARQLFSCGQWIQCPTKPDGSSKDCTKAPQIVSNSWGGSGGQTWYYDILKSWRNSGIIPVVSIGNSGTNGCGSAGSAGDAPNVIGVGSTDSNEQISYFSSLGPPSNNSPKRVKPDIVAPGGQIKSAWYTSDTAYNTISGTSMACPHVSGVIALMKQKRSSLTYDQAYKAITETAITALDTGTASNCGDTDKNTYPNNVFGYGRIDALNSVGAI</sequence>
<feature type="chain" id="PRO_5008904037" evidence="6">
    <location>
        <begin position="21"/>
        <end position="435"/>
    </location>
</feature>
<feature type="domain" description="Peptidase S8/S53" evidence="7">
    <location>
        <begin position="249"/>
        <end position="424"/>
    </location>
</feature>
<name>A0A1D2MHJ6_ORCCI</name>
<dbReference type="STRING" id="48709.A0A1D2MHJ6"/>
<evidence type="ECO:0000256" key="2">
    <source>
        <dbReference type="ARBA" id="ARBA00022670"/>
    </source>
</evidence>
<dbReference type="PROSITE" id="PS51892">
    <property type="entry name" value="SUBTILASE"/>
    <property type="match status" value="1"/>
</dbReference>
<keyword evidence="3" id="KW-0378">Hydrolase</keyword>
<dbReference type="PROSITE" id="PS00138">
    <property type="entry name" value="SUBTILASE_SER"/>
    <property type="match status" value="1"/>
</dbReference>
<keyword evidence="4" id="KW-0720">Serine protease</keyword>
<dbReference type="InterPro" id="IPR000209">
    <property type="entry name" value="Peptidase_S8/S53_dom"/>
</dbReference>
<protein>
    <submittedName>
        <fullName evidence="8">Bacillopeptidase F</fullName>
    </submittedName>
</protein>
<dbReference type="PRINTS" id="PR00723">
    <property type="entry name" value="SUBTILISIN"/>
</dbReference>
<evidence type="ECO:0000313" key="8">
    <source>
        <dbReference type="EMBL" id="ODM92423.1"/>
    </source>
</evidence>
<dbReference type="Pfam" id="PF00082">
    <property type="entry name" value="Peptidase_S8"/>
    <property type="match status" value="1"/>
</dbReference>
<keyword evidence="6" id="KW-0732">Signal</keyword>
<keyword evidence="2" id="KW-0645">Protease</keyword>
<comment type="caution">
    <text evidence="8">The sequence shown here is derived from an EMBL/GenBank/DDBJ whole genome shotgun (WGS) entry which is preliminary data.</text>
</comment>
<keyword evidence="9" id="KW-1185">Reference proteome</keyword>
<evidence type="ECO:0000256" key="1">
    <source>
        <dbReference type="ARBA" id="ARBA00011073"/>
    </source>
</evidence>
<dbReference type="InterPro" id="IPR023828">
    <property type="entry name" value="Peptidase_S8_Ser-AS"/>
</dbReference>
<dbReference type="PANTHER" id="PTHR43806:SF67">
    <property type="entry name" value="EGF-LIKE DOMAIN-CONTAINING PROTEIN"/>
    <property type="match status" value="1"/>
</dbReference>
<evidence type="ECO:0000256" key="4">
    <source>
        <dbReference type="ARBA" id="ARBA00022825"/>
    </source>
</evidence>
<evidence type="ECO:0000313" key="9">
    <source>
        <dbReference type="Proteomes" id="UP000094527"/>
    </source>
</evidence>
<comment type="similarity">
    <text evidence="1 5">Belongs to the peptidase S8 family.</text>
</comment>
<comment type="caution">
    <text evidence="5">Lacks conserved residue(s) required for the propagation of feature annotation.</text>
</comment>
<reference evidence="8 9" key="1">
    <citation type="journal article" date="2016" name="Genome Biol. Evol.">
        <title>Gene Family Evolution Reflects Adaptation to Soil Environmental Stressors in the Genome of the Collembolan Orchesella cincta.</title>
        <authorList>
            <person name="Faddeeva-Vakhrusheva A."/>
            <person name="Derks M.F."/>
            <person name="Anvar S.Y."/>
            <person name="Agamennone V."/>
            <person name="Suring W."/>
            <person name="Smit S."/>
            <person name="van Straalen N.M."/>
            <person name="Roelofs D."/>
        </authorList>
    </citation>
    <scope>NUCLEOTIDE SEQUENCE [LARGE SCALE GENOMIC DNA]</scope>
    <source>
        <tissue evidence="8">Mixed pool</tissue>
    </source>
</reference>